<evidence type="ECO:0000259" key="1">
    <source>
        <dbReference type="Pfam" id="PF05685"/>
    </source>
</evidence>
<dbReference type="InterPro" id="IPR011335">
    <property type="entry name" value="Restrct_endonuc-II-like"/>
</dbReference>
<organism evidence="2">
    <name type="scientific">human gut metagenome</name>
    <dbReference type="NCBI Taxonomy" id="408170"/>
    <lineage>
        <taxon>unclassified sequences</taxon>
        <taxon>metagenomes</taxon>
        <taxon>organismal metagenomes</taxon>
    </lineage>
</organism>
<sequence>ISPDIFVICDDFEEEGESIVGVPKIIFEVVSENYEHYDYFIKLRTYEKFRLC</sequence>
<dbReference type="InterPro" id="IPR012296">
    <property type="entry name" value="Nuclease_put_TT1808"/>
</dbReference>
<dbReference type="Pfam" id="PF05685">
    <property type="entry name" value="Uma2"/>
    <property type="match status" value="1"/>
</dbReference>
<dbReference type="AlphaFoldDB" id="W1Y338"/>
<reference evidence="2" key="1">
    <citation type="submission" date="2013-12" db="EMBL/GenBank/DDBJ databases">
        <title>A Varibaculum cambriense genome reconstructed from a premature infant gut community with otherwise low bacterial novelty that shifts toward anaerobic metabolism during the third week of life.</title>
        <authorList>
            <person name="Brown C.T."/>
            <person name="Sharon I."/>
            <person name="Thomas B.C."/>
            <person name="Castelle C.J."/>
            <person name="Morowitz M.J."/>
            <person name="Banfield J.F."/>
        </authorList>
    </citation>
    <scope>NUCLEOTIDE SEQUENCE</scope>
</reference>
<dbReference type="SUPFAM" id="SSF52980">
    <property type="entry name" value="Restriction endonuclease-like"/>
    <property type="match status" value="1"/>
</dbReference>
<protein>
    <recommendedName>
        <fullName evidence="1">Putative restriction endonuclease domain-containing protein</fullName>
    </recommendedName>
</protein>
<dbReference type="InterPro" id="IPR008538">
    <property type="entry name" value="Uma2"/>
</dbReference>
<proteinExistence type="predicted"/>
<comment type="caution">
    <text evidence="2">The sequence shown here is derived from an EMBL/GenBank/DDBJ whole genome shotgun (WGS) entry which is preliminary data.</text>
</comment>
<accession>W1Y338</accession>
<feature type="non-terminal residue" evidence="2">
    <location>
        <position position="1"/>
    </location>
</feature>
<dbReference type="EMBL" id="AZMM01010084">
    <property type="protein sequence ID" value="ETJ35539.1"/>
    <property type="molecule type" value="Genomic_DNA"/>
</dbReference>
<gene>
    <name evidence="2" type="ORF">Q604_UNBC10084G0001</name>
</gene>
<name>W1Y338_9ZZZZ</name>
<dbReference type="Gene3D" id="3.90.1570.10">
    <property type="entry name" value="tt1808, chain A"/>
    <property type="match status" value="1"/>
</dbReference>
<evidence type="ECO:0000313" key="2">
    <source>
        <dbReference type="EMBL" id="ETJ35539.1"/>
    </source>
</evidence>
<feature type="domain" description="Putative restriction endonuclease" evidence="1">
    <location>
        <begin position="2"/>
        <end position="48"/>
    </location>
</feature>